<dbReference type="Pfam" id="PF00590">
    <property type="entry name" value="TP_methylase"/>
    <property type="match status" value="1"/>
</dbReference>
<evidence type="ECO:0000256" key="3">
    <source>
        <dbReference type="ARBA" id="ARBA00022603"/>
    </source>
</evidence>
<keyword evidence="8" id="KW-1185">Reference proteome</keyword>
<dbReference type="FunCoup" id="D7DT11">
    <property type="interactions" value="97"/>
</dbReference>
<reference evidence="7 8" key="1">
    <citation type="submission" date="2010-05" db="EMBL/GenBank/DDBJ databases">
        <title>Complete sequence of Methanococcus voltae A3.</title>
        <authorList>
            <consortium name="US DOE Joint Genome Institute"/>
            <person name="Lucas S."/>
            <person name="Copeland A."/>
            <person name="Lapidus A."/>
            <person name="Cheng J.-F."/>
            <person name="Bruce D."/>
            <person name="Goodwin L."/>
            <person name="Pitluck S."/>
            <person name="Lowry S."/>
            <person name="Clum A."/>
            <person name="Land M."/>
            <person name="Hauser L."/>
            <person name="Kyrpides N."/>
            <person name="Mikhailova N."/>
            <person name="Whitman W.B."/>
            <person name="Woyke T."/>
        </authorList>
    </citation>
    <scope>NUCLEOTIDE SEQUENCE [LARGE SCALE GENOMIC DNA]</scope>
    <source>
        <strain evidence="8">ATCC BAA-1334 / A3</strain>
    </source>
</reference>
<evidence type="ECO:0000256" key="1">
    <source>
        <dbReference type="ARBA" id="ARBA00004953"/>
    </source>
</evidence>
<evidence type="ECO:0000256" key="2">
    <source>
        <dbReference type="ARBA" id="ARBA00022573"/>
    </source>
</evidence>
<keyword evidence="4 7" id="KW-0808">Transferase</keyword>
<dbReference type="InterPro" id="IPR014777">
    <property type="entry name" value="4pyrrole_Mease_sub1"/>
</dbReference>
<dbReference type="GO" id="GO:0032259">
    <property type="term" value="P:methylation"/>
    <property type="evidence" value="ECO:0007669"/>
    <property type="project" value="UniProtKB-KW"/>
</dbReference>
<dbReference type="GO" id="GO:0008276">
    <property type="term" value="F:protein methyltransferase activity"/>
    <property type="evidence" value="ECO:0007669"/>
    <property type="project" value="InterPro"/>
</dbReference>
<dbReference type="PANTHER" id="PTHR43182:SF1">
    <property type="entry name" value="COBALT-PRECORRIN-7 C(5)-METHYLTRANSFERASE"/>
    <property type="match status" value="1"/>
</dbReference>
<dbReference type="InterPro" id="IPR035996">
    <property type="entry name" value="4pyrrol_Methylase_sf"/>
</dbReference>
<dbReference type="NCBIfam" id="TIGR02467">
    <property type="entry name" value="CbiE"/>
    <property type="match status" value="1"/>
</dbReference>
<name>D7DT11_METV3</name>
<dbReference type="EMBL" id="CP002057">
    <property type="protein sequence ID" value="ADI36271.1"/>
    <property type="molecule type" value="Genomic_DNA"/>
</dbReference>
<dbReference type="InterPro" id="IPR014776">
    <property type="entry name" value="4pyrrole_Mease_sub2"/>
</dbReference>
<dbReference type="Proteomes" id="UP000007722">
    <property type="component" value="Chromosome"/>
</dbReference>
<dbReference type="AlphaFoldDB" id="D7DT11"/>
<dbReference type="InterPro" id="IPR012818">
    <property type="entry name" value="CbiE"/>
</dbReference>
<dbReference type="Gene3D" id="3.40.1010.10">
    <property type="entry name" value="Cobalt-precorrin-4 Transmethylase, Domain 1"/>
    <property type="match status" value="1"/>
</dbReference>
<organism evidence="7 8">
    <name type="scientific">Methanococcus voltae (strain ATCC BAA-1334 / A3)</name>
    <dbReference type="NCBI Taxonomy" id="456320"/>
    <lineage>
        <taxon>Archaea</taxon>
        <taxon>Methanobacteriati</taxon>
        <taxon>Methanobacteriota</taxon>
        <taxon>Methanomada group</taxon>
        <taxon>Methanococci</taxon>
        <taxon>Methanococcales</taxon>
        <taxon>Methanococcaceae</taxon>
        <taxon>Methanococcus</taxon>
    </lineage>
</organism>
<accession>D7DT11</accession>
<dbReference type="InterPro" id="IPR050714">
    <property type="entry name" value="Cobalamin_biosynth_MTase"/>
</dbReference>
<feature type="domain" description="Tetrapyrrole methylase" evidence="6">
    <location>
        <begin position="1"/>
        <end position="233"/>
    </location>
</feature>
<dbReference type="InParanoid" id="D7DT11"/>
<evidence type="ECO:0000256" key="4">
    <source>
        <dbReference type="ARBA" id="ARBA00022679"/>
    </source>
</evidence>
<dbReference type="eggNOG" id="arCOG00650">
    <property type="taxonomic scope" value="Archaea"/>
</dbReference>
<protein>
    <submittedName>
        <fullName evidence="7">Precorrin-6y C5,15-methyltransferase (Decarboxylating), CbiE subunit</fullName>
    </submittedName>
</protein>
<evidence type="ECO:0000256" key="5">
    <source>
        <dbReference type="ARBA" id="ARBA00022691"/>
    </source>
</evidence>
<dbReference type="Gene3D" id="3.30.950.10">
    <property type="entry name" value="Methyltransferase, Cobalt-precorrin-4 Transmethylase, Domain 2"/>
    <property type="match status" value="1"/>
</dbReference>
<evidence type="ECO:0000313" key="8">
    <source>
        <dbReference type="Proteomes" id="UP000007722"/>
    </source>
</evidence>
<dbReference type="InterPro" id="IPR000878">
    <property type="entry name" value="4pyrrol_Mease"/>
</dbReference>
<dbReference type="HOGENOM" id="CLU_089162_2_0_2"/>
<keyword evidence="5" id="KW-0949">S-adenosyl-L-methionine</keyword>
<gene>
    <name evidence="7" type="ordered locus">Mvol_0612</name>
</gene>
<dbReference type="PANTHER" id="PTHR43182">
    <property type="entry name" value="COBALT-PRECORRIN-6B C(15)-METHYLTRANSFERASE (DECARBOXYLATING)"/>
    <property type="match status" value="1"/>
</dbReference>
<evidence type="ECO:0000259" key="6">
    <source>
        <dbReference type="Pfam" id="PF00590"/>
    </source>
</evidence>
<dbReference type="STRING" id="456320.Mvol_0612"/>
<dbReference type="KEGG" id="mvo:Mvol_0612"/>
<comment type="pathway">
    <text evidence="1">Cofactor biosynthesis; adenosylcobalamin biosynthesis.</text>
</comment>
<proteinExistence type="predicted"/>
<dbReference type="SUPFAM" id="SSF53790">
    <property type="entry name" value="Tetrapyrrole methylase"/>
    <property type="match status" value="1"/>
</dbReference>
<keyword evidence="3 7" id="KW-0489">Methyltransferase</keyword>
<dbReference type="NCBIfam" id="NF004460">
    <property type="entry name" value="PRK05787.2-3"/>
    <property type="match status" value="1"/>
</dbReference>
<keyword evidence="2" id="KW-0169">Cobalamin biosynthesis</keyword>
<dbReference type="UniPathway" id="UPA00148"/>
<evidence type="ECO:0000313" key="7">
    <source>
        <dbReference type="EMBL" id="ADI36271.1"/>
    </source>
</evidence>
<dbReference type="OrthoDB" id="42238at2157"/>
<sequence length="254" mass="28628">MIYIIGIGAGNSDLLTFTALNTIYNMDVLVGSRRSVESIINFNKNANLNIKLDVDVDVDLKLKDKEIIYLSKNLRETLKDIAFDEKFKNKSIGILSTGDPCFSGLLKTMLSLGVNKDDITVISGISSIQVACAKLKISWDDYNILTLHGKEHNRDLLCNMVSNKQNVIFLPSEIKKDVEYLLYTANINKDNTNKNNTNKDNKNIGNLQDLKITICENLSYPNEKITTFKLVELLDKIENGLKFSYMAVCVINFE</sequence>
<dbReference type="GO" id="GO:0009236">
    <property type="term" value="P:cobalamin biosynthetic process"/>
    <property type="evidence" value="ECO:0007669"/>
    <property type="project" value="UniProtKB-UniPathway"/>
</dbReference>
<dbReference type="CDD" id="cd11644">
    <property type="entry name" value="Precorrin-6Y-MT"/>
    <property type="match status" value="1"/>
</dbReference>